<dbReference type="Pfam" id="PF00155">
    <property type="entry name" value="Aminotran_1_2"/>
    <property type="match status" value="1"/>
</dbReference>
<name>A0A415E874_9FIRM</name>
<dbReference type="GeneID" id="83005613"/>
<dbReference type="InterPro" id="IPR015421">
    <property type="entry name" value="PyrdxlP-dep_Trfase_major"/>
</dbReference>
<dbReference type="SUPFAM" id="SSF53383">
    <property type="entry name" value="PLP-dependent transferases"/>
    <property type="match status" value="1"/>
</dbReference>
<dbReference type="GO" id="GO:0030170">
    <property type="term" value="F:pyridoxal phosphate binding"/>
    <property type="evidence" value="ECO:0007669"/>
    <property type="project" value="InterPro"/>
</dbReference>
<dbReference type="InterPro" id="IPR004839">
    <property type="entry name" value="Aminotransferase_I/II_large"/>
</dbReference>
<protein>
    <recommendedName>
        <fullName evidence="1">Aminotransferase</fullName>
        <ecNumber evidence="1">2.6.1.-</ecNumber>
    </recommendedName>
</protein>
<dbReference type="PANTHER" id="PTHR43510">
    <property type="entry name" value="AMINOTRANSFERASE FUNCTION, HYPOTHETICAL (EUROFUNG)"/>
    <property type="match status" value="1"/>
</dbReference>
<comment type="cofactor">
    <cofactor evidence="1">
        <name>pyridoxal 5'-phosphate</name>
        <dbReference type="ChEBI" id="CHEBI:597326"/>
    </cofactor>
</comment>
<proteinExistence type="inferred from homology"/>
<dbReference type="EMBL" id="QRMS01000001">
    <property type="protein sequence ID" value="RHJ89939.1"/>
    <property type="molecule type" value="Genomic_DNA"/>
</dbReference>
<dbReference type="GO" id="GO:0008483">
    <property type="term" value="F:transaminase activity"/>
    <property type="evidence" value="ECO:0007669"/>
    <property type="project" value="UniProtKB-KW"/>
</dbReference>
<feature type="domain" description="Aminotransferase class I/classII large" evidence="2">
    <location>
        <begin position="42"/>
        <end position="365"/>
    </location>
</feature>
<dbReference type="STRING" id="1776384.GCA_900086585_03310"/>
<keyword evidence="4" id="KW-1185">Reference proteome</keyword>
<dbReference type="PROSITE" id="PS00105">
    <property type="entry name" value="AA_TRANSFER_CLASS_1"/>
    <property type="match status" value="1"/>
</dbReference>
<dbReference type="EC" id="2.6.1.-" evidence="1"/>
<dbReference type="InterPro" id="IPR004838">
    <property type="entry name" value="NHTrfase_class1_PyrdxlP-BS"/>
</dbReference>
<sequence>MKIKTFKVERWMNEYEDDAVYNLGETCIDSMTIKELLELAGEDVEKYMVELADTRLSYSHIFGSPEFLQGVAGLYQDLKPEQVIPTHGAIGANNQVITTLIGAEDNMVSVMPTYQQHYSIPESIGADVRLLQLTLEDDFLPNLDVLRSLVDENTKMITINNPNNPTGSWIPVDVMKEIIEIAKSVDAYVLCDEVYRGISEDGSYMQSIVDLYDKGISVGSMSKVFSMAGLRMGWIATKCEEVLHQCHERRDYDTISCGVLDDKLAALALAHKEQIFARNRKILNTNRAILDQWVQETPEVRYLRPVAGTTALVYYDKDIPSYDLCVRLIKEKGVLFTPGECFEMEGAVRIGYAYDSKTLKEGLDKFTEFLREL</sequence>
<comment type="caution">
    <text evidence="3">The sequence shown here is derived from an EMBL/GenBank/DDBJ whole genome shotgun (WGS) entry which is preliminary data.</text>
</comment>
<dbReference type="PANTHER" id="PTHR43510:SF1">
    <property type="entry name" value="AMINOTRANSFERASE FUNCTION, HYPOTHETICAL (EUROFUNG)"/>
    <property type="match status" value="1"/>
</dbReference>
<evidence type="ECO:0000313" key="4">
    <source>
        <dbReference type="Proteomes" id="UP000284841"/>
    </source>
</evidence>
<dbReference type="RefSeq" id="WP_067541013.1">
    <property type="nucleotide sequence ID" value="NZ_AP025567.1"/>
</dbReference>
<organism evidence="3 4">
    <name type="scientific">Emergencia timonensis</name>
    <dbReference type="NCBI Taxonomy" id="1776384"/>
    <lineage>
        <taxon>Bacteria</taxon>
        <taxon>Bacillati</taxon>
        <taxon>Bacillota</taxon>
        <taxon>Clostridia</taxon>
        <taxon>Peptostreptococcales</taxon>
        <taxon>Anaerovoracaceae</taxon>
        <taxon>Emergencia</taxon>
    </lineage>
</organism>
<dbReference type="InterPro" id="IPR015422">
    <property type="entry name" value="PyrdxlP-dep_Trfase_small"/>
</dbReference>
<dbReference type="Proteomes" id="UP000284841">
    <property type="component" value="Unassembled WGS sequence"/>
</dbReference>
<dbReference type="InterPro" id="IPR015424">
    <property type="entry name" value="PyrdxlP-dep_Trfase"/>
</dbReference>
<accession>A0A415E874</accession>
<evidence type="ECO:0000256" key="1">
    <source>
        <dbReference type="RuleBase" id="RU000481"/>
    </source>
</evidence>
<gene>
    <name evidence="3" type="ORF">DW099_05100</name>
</gene>
<evidence type="ECO:0000259" key="2">
    <source>
        <dbReference type="Pfam" id="PF00155"/>
    </source>
</evidence>
<keyword evidence="1 3" id="KW-0808">Transferase</keyword>
<reference evidence="3 4" key="1">
    <citation type="submission" date="2018-08" db="EMBL/GenBank/DDBJ databases">
        <title>A genome reference for cultivated species of the human gut microbiota.</title>
        <authorList>
            <person name="Zou Y."/>
            <person name="Xue W."/>
            <person name="Luo G."/>
        </authorList>
    </citation>
    <scope>NUCLEOTIDE SEQUENCE [LARGE SCALE GENOMIC DNA]</scope>
    <source>
        <strain evidence="3 4">AM07-24</strain>
    </source>
</reference>
<keyword evidence="1 3" id="KW-0032">Aminotransferase</keyword>
<dbReference type="CDD" id="cd00609">
    <property type="entry name" value="AAT_like"/>
    <property type="match status" value="1"/>
</dbReference>
<comment type="similarity">
    <text evidence="1">Belongs to the class-I pyridoxal-phosphate-dependent aminotransferase family.</text>
</comment>
<evidence type="ECO:0000313" key="3">
    <source>
        <dbReference type="EMBL" id="RHJ89939.1"/>
    </source>
</evidence>
<dbReference type="AlphaFoldDB" id="A0A415E874"/>
<dbReference type="NCBIfam" id="NF005593">
    <property type="entry name" value="PRK07324.1"/>
    <property type="match status" value="1"/>
</dbReference>
<dbReference type="Gene3D" id="3.90.1150.10">
    <property type="entry name" value="Aspartate Aminotransferase, domain 1"/>
    <property type="match status" value="1"/>
</dbReference>
<dbReference type="Gene3D" id="3.40.640.10">
    <property type="entry name" value="Type I PLP-dependent aspartate aminotransferase-like (Major domain)"/>
    <property type="match status" value="1"/>
</dbReference>
<dbReference type="OrthoDB" id="9802328at2"/>